<evidence type="ECO:0000256" key="1">
    <source>
        <dbReference type="SAM" id="Phobius"/>
    </source>
</evidence>
<organism evidence="2 3">
    <name type="scientific">Pseudonocardia autotrophica</name>
    <name type="common">Amycolata autotrophica</name>
    <name type="synonym">Nocardia autotrophica</name>
    <dbReference type="NCBI Taxonomy" id="2074"/>
    <lineage>
        <taxon>Bacteria</taxon>
        <taxon>Bacillati</taxon>
        <taxon>Actinomycetota</taxon>
        <taxon>Actinomycetes</taxon>
        <taxon>Pseudonocardiales</taxon>
        <taxon>Pseudonocardiaceae</taxon>
        <taxon>Pseudonocardia</taxon>
    </lineage>
</organism>
<dbReference type="STRING" id="2074.BG845_06207"/>
<accession>A0A1Y2MJ00</accession>
<feature type="transmembrane region" description="Helical" evidence="1">
    <location>
        <begin position="158"/>
        <end position="177"/>
    </location>
</feature>
<keyword evidence="1" id="KW-0812">Transmembrane</keyword>
<proteinExistence type="predicted"/>
<keyword evidence="1" id="KW-1133">Transmembrane helix</keyword>
<sequence>MRMLRPVRLHQALSRTVHTITLPDPDGGAAVWAVETHTMEDHEARLYRDGQRIGAAEMPAGFTVPGGRIEVDAGLYGVTRVHLVTPDGRERRLAPAPGTLEHRRAVLTRDHPRLSRRIAVTAVVILLVNLVLAVPAGIEMVTSIPQVAERFGTFTSPVVLPGWLLGTLTVAGVVAAVERAVTWRYNRIVDAETIWTSL</sequence>
<evidence type="ECO:0000313" key="2">
    <source>
        <dbReference type="EMBL" id="OSY35233.1"/>
    </source>
</evidence>
<keyword evidence="3" id="KW-1185">Reference proteome</keyword>
<gene>
    <name evidence="2" type="ORF">BG845_06207</name>
</gene>
<feature type="transmembrane region" description="Helical" evidence="1">
    <location>
        <begin position="118"/>
        <end position="138"/>
    </location>
</feature>
<dbReference type="AlphaFoldDB" id="A0A1Y2MJ00"/>
<name>A0A1Y2MJ00_PSEAH</name>
<dbReference type="Proteomes" id="UP000194360">
    <property type="component" value="Unassembled WGS sequence"/>
</dbReference>
<evidence type="ECO:0000313" key="3">
    <source>
        <dbReference type="Proteomes" id="UP000194360"/>
    </source>
</evidence>
<dbReference type="EMBL" id="MIGB01000055">
    <property type="protein sequence ID" value="OSY35233.1"/>
    <property type="molecule type" value="Genomic_DNA"/>
</dbReference>
<comment type="caution">
    <text evidence="2">The sequence shown here is derived from an EMBL/GenBank/DDBJ whole genome shotgun (WGS) entry which is preliminary data.</text>
</comment>
<keyword evidence="1" id="KW-0472">Membrane</keyword>
<protein>
    <submittedName>
        <fullName evidence="2">Uncharacterized protein</fullName>
    </submittedName>
</protein>
<reference evidence="2 3" key="1">
    <citation type="submission" date="2016-09" db="EMBL/GenBank/DDBJ databases">
        <title>Pseudonocardia autotrophica DSM535, a candidate organism with high potential of specific P450 cytochromes.</title>
        <authorList>
            <person name="Grumaz C."/>
            <person name="Vainshtein Y."/>
            <person name="Kirstahler P."/>
            <person name="Sohn K."/>
        </authorList>
    </citation>
    <scope>NUCLEOTIDE SEQUENCE [LARGE SCALE GENOMIC DNA]</scope>
    <source>
        <strain evidence="2 3">DSM 535</strain>
    </source>
</reference>